<gene>
    <name evidence="7" type="ORF">GMJLKIPL_4728</name>
</gene>
<evidence type="ECO:0000256" key="3">
    <source>
        <dbReference type="ARBA" id="ARBA00022833"/>
    </source>
</evidence>
<evidence type="ECO:0000259" key="6">
    <source>
        <dbReference type="PROSITE" id="PS51891"/>
    </source>
</evidence>
<keyword evidence="2" id="KW-0479">Metal-binding</keyword>
<evidence type="ECO:0000313" key="8">
    <source>
        <dbReference type="Proteomes" id="UP001055153"/>
    </source>
</evidence>
<reference evidence="7" key="2">
    <citation type="submission" date="2021-08" db="EMBL/GenBank/DDBJ databases">
        <authorList>
            <person name="Tani A."/>
            <person name="Ola A."/>
            <person name="Ogura Y."/>
            <person name="Katsura K."/>
            <person name="Hayashi T."/>
        </authorList>
    </citation>
    <scope>NUCLEOTIDE SEQUENCE</scope>
    <source>
        <strain evidence="7">DSM 17168</strain>
    </source>
</reference>
<comment type="similarity">
    <text evidence="1">Belongs to the Gfa family.</text>
</comment>
<protein>
    <recommendedName>
        <fullName evidence="6">CENP-V/GFA domain-containing protein</fullName>
    </recommendedName>
</protein>
<evidence type="ECO:0000256" key="1">
    <source>
        <dbReference type="ARBA" id="ARBA00005495"/>
    </source>
</evidence>
<dbReference type="Gene3D" id="3.90.1590.10">
    <property type="entry name" value="glutathione-dependent formaldehyde- activating enzyme (gfa)"/>
    <property type="match status" value="1"/>
</dbReference>
<dbReference type="PROSITE" id="PS51891">
    <property type="entry name" value="CENP_V_GFA"/>
    <property type="match status" value="1"/>
</dbReference>
<dbReference type="SUPFAM" id="SSF51316">
    <property type="entry name" value="Mss4-like"/>
    <property type="match status" value="1"/>
</dbReference>
<dbReference type="EMBL" id="BPQQ01000060">
    <property type="protein sequence ID" value="GJE02779.1"/>
    <property type="molecule type" value="Genomic_DNA"/>
</dbReference>
<keyword evidence="3" id="KW-0862">Zinc</keyword>
<proteinExistence type="inferred from homology"/>
<evidence type="ECO:0000256" key="4">
    <source>
        <dbReference type="ARBA" id="ARBA00023239"/>
    </source>
</evidence>
<organism evidence="7 8">
    <name type="scientific">Methylobacterium isbiliense</name>
    <dbReference type="NCBI Taxonomy" id="315478"/>
    <lineage>
        <taxon>Bacteria</taxon>
        <taxon>Pseudomonadati</taxon>
        <taxon>Pseudomonadota</taxon>
        <taxon>Alphaproteobacteria</taxon>
        <taxon>Hyphomicrobiales</taxon>
        <taxon>Methylobacteriaceae</taxon>
        <taxon>Methylobacterium</taxon>
    </lineage>
</organism>
<name>A0ABQ4SJP9_9HYPH</name>
<dbReference type="InterPro" id="IPR006913">
    <property type="entry name" value="CENP-V/GFA"/>
</dbReference>
<reference evidence="7" key="1">
    <citation type="journal article" date="2021" name="Front. Microbiol.">
        <title>Comprehensive Comparative Genomics and Phenotyping of Methylobacterium Species.</title>
        <authorList>
            <person name="Alessa O."/>
            <person name="Ogura Y."/>
            <person name="Fujitani Y."/>
            <person name="Takami H."/>
            <person name="Hayashi T."/>
            <person name="Sahin N."/>
            <person name="Tani A."/>
        </authorList>
    </citation>
    <scope>NUCLEOTIDE SEQUENCE</scope>
    <source>
        <strain evidence="7">DSM 17168</strain>
    </source>
</reference>
<feature type="region of interest" description="Disordered" evidence="5">
    <location>
        <begin position="124"/>
        <end position="150"/>
    </location>
</feature>
<sequence length="150" mass="16115">MLRGGCHCGAVRYEAEAEPFHETVCHCADCRRSVGAASVAWFSVPRAALCWTAGEPRSVRSSPRVTRRFCGACGTSLTYESDEAPGEVDVTTASLDEPAGVPPRDHTYMAERLVWDVVGDGLPAFPRTRSTAPHREEPPWDAAPDGPGSS</sequence>
<accession>A0ABQ4SJP9</accession>
<feature type="domain" description="CENP-V/GFA" evidence="6">
    <location>
        <begin position="2"/>
        <end position="105"/>
    </location>
</feature>
<dbReference type="InterPro" id="IPR011057">
    <property type="entry name" value="Mss4-like_sf"/>
</dbReference>
<comment type="caution">
    <text evidence="7">The sequence shown here is derived from an EMBL/GenBank/DDBJ whole genome shotgun (WGS) entry which is preliminary data.</text>
</comment>
<keyword evidence="8" id="KW-1185">Reference proteome</keyword>
<dbReference type="PANTHER" id="PTHR33337:SF40">
    <property type="entry name" value="CENP-V_GFA DOMAIN-CONTAINING PROTEIN-RELATED"/>
    <property type="match status" value="1"/>
</dbReference>
<dbReference type="Proteomes" id="UP001055153">
    <property type="component" value="Unassembled WGS sequence"/>
</dbReference>
<keyword evidence="4" id="KW-0456">Lyase</keyword>
<evidence type="ECO:0000313" key="7">
    <source>
        <dbReference type="EMBL" id="GJE02779.1"/>
    </source>
</evidence>
<evidence type="ECO:0000256" key="5">
    <source>
        <dbReference type="SAM" id="MobiDB-lite"/>
    </source>
</evidence>
<dbReference type="Pfam" id="PF04828">
    <property type="entry name" value="GFA"/>
    <property type="match status" value="1"/>
</dbReference>
<evidence type="ECO:0000256" key="2">
    <source>
        <dbReference type="ARBA" id="ARBA00022723"/>
    </source>
</evidence>
<dbReference type="PANTHER" id="PTHR33337">
    <property type="entry name" value="GFA DOMAIN-CONTAINING PROTEIN"/>
    <property type="match status" value="1"/>
</dbReference>
<dbReference type="RefSeq" id="WP_238239959.1">
    <property type="nucleotide sequence ID" value="NZ_BPQQ01000060.1"/>
</dbReference>